<dbReference type="GO" id="GO:0006508">
    <property type="term" value="P:proteolysis"/>
    <property type="evidence" value="ECO:0007669"/>
    <property type="project" value="UniProtKB-KW"/>
</dbReference>
<keyword evidence="1" id="KW-0482">Metalloprotease</keyword>
<organism evidence="1">
    <name type="scientific">Ixodes ricinus</name>
    <name type="common">Common tick</name>
    <name type="synonym">Acarus ricinus</name>
    <dbReference type="NCBI Taxonomy" id="34613"/>
    <lineage>
        <taxon>Eukaryota</taxon>
        <taxon>Metazoa</taxon>
        <taxon>Ecdysozoa</taxon>
        <taxon>Arthropoda</taxon>
        <taxon>Chelicerata</taxon>
        <taxon>Arachnida</taxon>
        <taxon>Acari</taxon>
        <taxon>Parasitiformes</taxon>
        <taxon>Ixodida</taxon>
        <taxon>Ixodoidea</taxon>
        <taxon>Ixodidae</taxon>
        <taxon>Ixodinae</taxon>
        <taxon>Ixodes</taxon>
    </lineage>
</organism>
<keyword evidence="1" id="KW-0645">Protease</keyword>
<dbReference type="AlphaFoldDB" id="A0A090X7C4"/>
<sequence>VHFTLVGASQWNEEYRALTEDRKTLDSDLLTAILKVFGKRLEVRLHKTYGIHIDAVLLLTTKYIRNVSMSDVENNIKNSAKQKDIVKGIAGRIGAICMKEHFVAAVTDKPGKFTGVKSAATQLSILMGAVKDGQGPPGNEFVRGSDGAKWCNYNDGYLLGSQTGKNERHAVGMQCVVVHIWNKATWTRMSRPHPTQQNLGQRNPGIIFARKLTDNYLIKKEVTESLHFAAPKA</sequence>
<protein>
    <submittedName>
        <fullName evidence="1">Putative zinc-dependent metalloprotease</fullName>
    </submittedName>
</protein>
<proteinExistence type="evidence at transcript level"/>
<keyword evidence="1" id="KW-0378">Hydrolase</keyword>
<name>A0A090X7C4_IXORI</name>
<evidence type="ECO:0000313" key="1">
    <source>
        <dbReference type="EMBL" id="JAC91862.1"/>
    </source>
</evidence>
<accession>A0A090X7C4</accession>
<feature type="non-terminal residue" evidence="1">
    <location>
        <position position="1"/>
    </location>
</feature>
<reference evidence="1" key="1">
    <citation type="journal article" date="2015" name="PLoS Negl. Trop. Dis.">
        <title>Deep Sequencing Analysis of the Ixodes ricinus Haemocytome.</title>
        <authorList>
            <person name="Kotsyfakis M."/>
            <person name="Kopacek P."/>
            <person name="Franta Z."/>
            <person name="Pedra J.H."/>
            <person name="Ribeiro J.M."/>
        </authorList>
    </citation>
    <scope>NUCLEOTIDE SEQUENCE</scope>
</reference>
<dbReference type="EMBL" id="GBIH01002848">
    <property type="protein sequence ID" value="JAC91862.1"/>
    <property type="molecule type" value="mRNA"/>
</dbReference>
<dbReference type="GO" id="GO:0008237">
    <property type="term" value="F:metallopeptidase activity"/>
    <property type="evidence" value="ECO:0007669"/>
    <property type="project" value="UniProtKB-KW"/>
</dbReference>